<dbReference type="SUPFAM" id="SSF50969">
    <property type="entry name" value="YVTN repeat-like/Quinoprotein amine dehydrogenase"/>
    <property type="match status" value="1"/>
</dbReference>
<evidence type="ECO:0000313" key="3">
    <source>
        <dbReference type="Proteomes" id="UP000590542"/>
    </source>
</evidence>
<dbReference type="EMBL" id="JAAZNV010000009">
    <property type="protein sequence ID" value="NMB91724.1"/>
    <property type="molecule type" value="Genomic_DNA"/>
</dbReference>
<name>A0A7X9E736_UNCKA</name>
<organism evidence="2 3">
    <name type="scientific">candidate division WWE3 bacterium</name>
    <dbReference type="NCBI Taxonomy" id="2053526"/>
    <lineage>
        <taxon>Bacteria</taxon>
        <taxon>Katanobacteria</taxon>
    </lineage>
</organism>
<dbReference type="AlphaFoldDB" id="A0A7X9E736"/>
<evidence type="ECO:0000256" key="1">
    <source>
        <dbReference type="SAM" id="Phobius"/>
    </source>
</evidence>
<gene>
    <name evidence="2" type="ORF">GYA37_02665</name>
</gene>
<comment type="caution">
    <text evidence="2">The sequence shown here is derived from an EMBL/GenBank/DDBJ whole genome shotgun (WGS) entry which is preliminary data.</text>
</comment>
<keyword evidence="1" id="KW-1133">Transmembrane helix</keyword>
<evidence type="ECO:0000313" key="2">
    <source>
        <dbReference type="EMBL" id="NMB91724.1"/>
    </source>
</evidence>
<protein>
    <recommendedName>
        <fullName evidence="4">PPM-type phosphatase domain-containing protein</fullName>
    </recommendedName>
</protein>
<keyword evidence="1" id="KW-0472">Membrane</keyword>
<dbReference type="InterPro" id="IPR011044">
    <property type="entry name" value="Quino_amine_DH_bsu"/>
</dbReference>
<accession>A0A7X9E736</accession>
<sequence>MIKKLTAKTQELNPKLPQYSNSFSKCVIIKPETQELLLKKGTVYSVFDVSGESNFDTELVIKVINDVINNLYFQSESISPIQSMEKAIVETKEKVLQLSNDTLTSNPQSINLNMITAVLWGSVLYIIKFGGAKGYLMKNGEISPLEMISEGNFSTASKVVDEDEVLILATEHFERSFPPERLLATSIGEGDLDPNQACLLMRLIIDTTFSDNEVVDFGLGDAVSKNKNRVRVEKLTSIIEDASRWILKSIKKVCGVFVALGKLLADAISKVLPRRKAVLLTRSISQLSGKGGTKTKSWLPLSLMSISLAFLVFFILRSTVLKSTNKENMERKNTGQQTVETSTKEVVNTETEDKSKDEQYKIKRVSPEVFYDLKITDQSVEPSEIEIVGDKVVIVDKITGKIYVSDISTPNFKLGVNTFPGIKSLASSEDLLSFNDNEGYKTYSIKNSTVISSYKVEGLSLTFPYAGFIYSVSSDILSKNTEKDGKLDGVVWAQSPDFVDAKSMSIAYSIYILKKDGNLVNYSGGSKTSFAINGLEKPLSDPSKVSTNIDFEYIYIADKGNEAIVVIDNKGNVVKQYKYEDSSTWSDIKSIAISSDEKTIFVLNSSKIYKLNIEN</sequence>
<reference evidence="2 3" key="1">
    <citation type="journal article" date="2020" name="Biotechnol. Biofuels">
        <title>New insights from the biogas microbiome by comprehensive genome-resolved metagenomics of nearly 1600 species originating from multiple anaerobic digesters.</title>
        <authorList>
            <person name="Campanaro S."/>
            <person name="Treu L."/>
            <person name="Rodriguez-R L.M."/>
            <person name="Kovalovszki A."/>
            <person name="Ziels R.M."/>
            <person name="Maus I."/>
            <person name="Zhu X."/>
            <person name="Kougias P.G."/>
            <person name="Basile A."/>
            <person name="Luo G."/>
            <person name="Schluter A."/>
            <person name="Konstantinidis K.T."/>
            <person name="Angelidaki I."/>
        </authorList>
    </citation>
    <scope>NUCLEOTIDE SEQUENCE [LARGE SCALE GENOMIC DNA]</scope>
    <source>
        <strain evidence="2">AS27yjCOA_202</strain>
    </source>
</reference>
<dbReference type="Gene3D" id="2.120.10.30">
    <property type="entry name" value="TolB, C-terminal domain"/>
    <property type="match status" value="1"/>
</dbReference>
<keyword evidence="1" id="KW-0812">Transmembrane</keyword>
<proteinExistence type="predicted"/>
<dbReference type="InterPro" id="IPR011042">
    <property type="entry name" value="6-blade_b-propeller_TolB-like"/>
</dbReference>
<dbReference type="Proteomes" id="UP000590542">
    <property type="component" value="Unassembled WGS sequence"/>
</dbReference>
<evidence type="ECO:0008006" key="4">
    <source>
        <dbReference type="Google" id="ProtNLM"/>
    </source>
</evidence>
<feature type="transmembrane region" description="Helical" evidence="1">
    <location>
        <begin position="298"/>
        <end position="316"/>
    </location>
</feature>